<evidence type="ECO:0000313" key="3">
    <source>
        <dbReference type="Proteomes" id="UP000831817"/>
    </source>
</evidence>
<organism evidence="2 3">
    <name type="scientific">Methanothermobacter tenebrarum</name>
    <dbReference type="NCBI Taxonomy" id="680118"/>
    <lineage>
        <taxon>Archaea</taxon>
        <taxon>Methanobacteriati</taxon>
        <taxon>Methanobacteriota</taxon>
        <taxon>Methanomada group</taxon>
        <taxon>Methanobacteria</taxon>
        <taxon>Methanobacteriales</taxon>
        <taxon>Methanobacteriaceae</taxon>
        <taxon>Methanothermobacter</taxon>
    </lineage>
</organism>
<dbReference type="PANTHER" id="PTHR43717">
    <property type="entry name" value="ANAEROBIC NITRIC OXIDE REDUCTASE FLAVORUBREDOXIN"/>
    <property type="match status" value="1"/>
</dbReference>
<dbReference type="EMBL" id="AP025698">
    <property type="protein sequence ID" value="BDH79437.1"/>
    <property type="molecule type" value="Genomic_DNA"/>
</dbReference>
<dbReference type="Gene3D" id="3.40.50.360">
    <property type="match status" value="1"/>
</dbReference>
<dbReference type="Pfam" id="PF19583">
    <property type="entry name" value="ODP"/>
    <property type="match status" value="1"/>
</dbReference>
<name>A0ABM7YDN1_9EURY</name>
<evidence type="ECO:0000259" key="1">
    <source>
        <dbReference type="PROSITE" id="PS50902"/>
    </source>
</evidence>
<dbReference type="SUPFAM" id="SSF56281">
    <property type="entry name" value="Metallo-hydrolase/oxidoreductase"/>
    <property type="match status" value="1"/>
</dbReference>
<dbReference type="PANTHER" id="PTHR43717:SF1">
    <property type="entry name" value="ANAEROBIC NITRIC OXIDE REDUCTASE FLAVORUBREDOXIN"/>
    <property type="match status" value="1"/>
</dbReference>
<dbReference type="Proteomes" id="UP000831817">
    <property type="component" value="Chromosome"/>
</dbReference>
<proteinExistence type="predicted"/>
<dbReference type="Gene3D" id="3.60.15.10">
    <property type="entry name" value="Ribonuclease Z/Hydroxyacylglutathione hydrolase-like"/>
    <property type="match status" value="1"/>
</dbReference>
<sequence length="409" mass="46640">MIGPVPSVEWERTNSKRLIKMVIKRVAEDVYALQSFDWDRRTFDSILETPKGTTYNSFLIKDEKNILIDSTKPSMAKELLEDLESLNVQIDYIVSQHAEQDHSGAIPALLREYPNAKILGTRACKELLENLLGIPAEKIQNIEDGQVLSAGRHKLNLIVTPWVHWPDTMVSYLLPEGILFSCDFFASHFATTKTITKLEEIQEEAKRYYAHIMMPFSQMIQGNLEKLRNLEIRMIAPSHGPIIEKPEIILDLYGRWSSQTSKKVTIAYISMHGSTELMVKHLTRTLTDLDVNIRVINLANTSTGELIMELVDSRAMIIASPTVLTRPHPSVASMLYLVNMLKPPIKYVALIGSYGWGTLIEKETRKLLGTMNIEFLEPVLIKGKPHKEDFERLDKLAWEIKEKIGEDEK</sequence>
<dbReference type="SUPFAM" id="SSF52218">
    <property type="entry name" value="Flavoproteins"/>
    <property type="match status" value="1"/>
</dbReference>
<dbReference type="InterPro" id="IPR029039">
    <property type="entry name" value="Flavoprotein-like_sf"/>
</dbReference>
<keyword evidence="3" id="KW-1185">Reference proteome</keyword>
<dbReference type="InterPro" id="IPR045761">
    <property type="entry name" value="ODP_dom"/>
</dbReference>
<evidence type="ECO:0000313" key="2">
    <source>
        <dbReference type="EMBL" id="BDH79437.1"/>
    </source>
</evidence>
<dbReference type="SMART" id="SM00849">
    <property type="entry name" value="Lactamase_B"/>
    <property type="match status" value="1"/>
</dbReference>
<protein>
    <submittedName>
        <fullName evidence="2">Coenzyme F420H2 oxidase</fullName>
    </submittedName>
</protein>
<dbReference type="InterPro" id="IPR016440">
    <property type="entry name" value="Rubredoxin-O_OxRdtase"/>
</dbReference>
<reference evidence="2 3" key="1">
    <citation type="submission" date="2022-04" db="EMBL/GenBank/DDBJ databases">
        <title>Complete genome of Methanothermobacter tenebrarum strain RMAS.</title>
        <authorList>
            <person name="Nakamura K."/>
            <person name="Oshima K."/>
            <person name="Hattori M."/>
            <person name="Kamagata Y."/>
            <person name="Takamizawa K."/>
        </authorList>
    </citation>
    <scope>NUCLEOTIDE SEQUENCE [LARGE SCALE GENOMIC DNA]</scope>
    <source>
        <strain evidence="2 3">RMAS</strain>
    </source>
</reference>
<dbReference type="InterPro" id="IPR008254">
    <property type="entry name" value="Flavodoxin/NO_synth"/>
</dbReference>
<gene>
    <name evidence="2" type="primary">fprA_1</name>
    <name evidence="2" type="ORF">MTTB_08160</name>
</gene>
<dbReference type="CDD" id="cd07709">
    <property type="entry name" value="flavodiiron_proteins_MBL-fold"/>
    <property type="match status" value="1"/>
</dbReference>
<feature type="domain" description="Flavodoxin-like" evidence="1">
    <location>
        <begin position="264"/>
        <end position="401"/>
    </location>
</feature>
<dbReference type="PIRSF" id="PIRSF005243">
    <property type="entry name" value="ROO"/>
    <property type="match status" value="1"/>
</dbReference>
<dbReference type="PROSITE" id="PS50902">
    <property type="entry name" value="FLAVODOXIN_LIKE"/>
    <property type="match status" value="1"/>
</dbReference>
<dbReference type="InterPro" id="IPR001279">
    <property type="entry name" value="Metallo-B-lactamas"/>
</dbReference>
<accession>A0ABM7YDN1</accession>
<dbReference type="InterPro" id="IPR036866">
    <property type="entry name" value="RibonucZ/Hydroxyglut_hydro"/>
</dbReference>